<keyword evidence="8" id="KW-0325">Glycoprotein</keyword>
<dbReference type="SUPFAM" id="SSF74650">
    <property type="entry name" value="Galactose mutarotase-like"/>
    <property type="match status" value="1"/>
</dbReference>
<dbReference type="GO" id="GO:0071555">
    <property type="term" value="P:cell wall organization"/>
    <property type="evidence" value="ECO:0007669"/>
    <property type="project" value="UniProtKB-KW"/>
</dbReference>
<comment type="similarity">
    <text evidence="3 14">Belongs to the glycosyl hydrolase 31 family.</text>
</comment>
<gene>
    <name evidence="19" type="ORF">FISHEDRAFT_59015</name>
</gene>
<evidence type="ECO:0000256" key="15">
    <source>
        <dbReference type="SAM" id="SignalP"/>
    </source>
</evidence>
<dbReference type="PANTHER" id="PTHR22762:SF67">
    <property type="entry name" value="ALPHA_BETA-GLUCOSIDASE AGDC-RELATED"/>
    <property type="match status" value="1"/>
</dbReference>
<evidence type="ECO:0000259" key="18">
    <source>
        <dbReference type="Pfam" id="PF21365"/>
    </source>
</evidence>
<dbReference type="GO" id="GO:0030246">
    <property type="term" value="F:carbohydrate binding"/>
    <property type="evidence" value="ECO:0007669"/>
    <property type="project" value="InterPro"/>
</dbReference>
<evidence type="ECO:0000256" key="9">
    <source>
        <dbReference type="ARBA" id="ARBA00023277"/>
    </source>
</evidence>
<feature type="domain" description="Glycoside hydrolase family 31 N-terminal" evidence="17">
    <location>
        <begin position="118"/>
        <end position="224"/>
    </location>
</feature>
<dbReference type="Proteomes" id="UP000054144">
    <property type="component" value="Unassembled WGS sequence"/>
</dbReference>
<sequence length="886" mass="98679">MRVGAFSLFVCLACLHATGTQAMWTDPSVLDACPGYTATNVTSSGSTLTATLALAGTPCNVFGEDIETLTLEVTYETTSRIHVKITDPTTPRYEVPEAVFPRPVADTAVDPSGAQINFEYTESPFTFSIVRSATSEVLFSTKDHPIIFESQYLRVKSALPTDPNIYGLGEHSNPLRLPPDNTTLTLWNRDAYGIPVGTNLYGSHPIYFEHRTTGTHGVFLLNSNGADIKLTQTEGSASLEYNVIGGVLDFYFFAGSESDPIEVARQYAQVAGYPAEVPYWSFGLHQCRYGYTDYVDVANVIWNYSLAEIPLETMWTDIDYMYKRRVFTLDPDYFPLDRMQQIIDYLHDHDQKYILMTDPAVAYITDGSYDAYNRGTEQDVWIKAANGSYSLGLVWPGVTVFPDWFNPETQDYWTTEFSIFYNAETGLDIDGAWIDMNEPSSFCVLPCTNIYEQAKEGGYPPNRTTPAPSPDAIIFGSLTRREEDNLLTPPYSIDNAAGELSNKTAFTNSVQYINLTMYNTHNLFGTMMSNATHVAMETRRPGLRTVVITRSTFAGAGKHTGKWLGDNLSTWEKYRESIAGMLAMTSIYQIPMVGSDICGYGDNTTMQLCARWAMLGGFYPFMRNHNALGSISQEFYRWPVVAQAARNVLDMRYRLLDYIYTAFHTHTDGTLVLSPMWFLYPNDTNTFAIDLQYFYGPSILVSPVTEENATSVTAYLPDDVFYDFQTFAVVQGQGANVTFDNIDLTEIPVHIKGGAILPLRIEGAMTTAALRDIDFEFVIAPDTYGNAYGSLYLDDGVSIEPKAMTLITMRYTDGMLSVTGEFSESMDLVVRRVQVLGQTSAPTFASVDCEADISDNISFNSSTGVVDVPLGLMLTQNFMLQLMWSS</sequence>
<evidence type="ECO:0000256" key="14">
    <source>
        <dbReference type="RuleBase" id="RU361185"/>
    </source>
</evidence>
<dbReference type="Gene3D" id="2.60.40.1760">
    <property type="entry name" value="glycosyl hydrolase (family 31)"/>
    <property type="match status" value="1"/>
</dbReference>
<dbReference type="CDD" id="cd06602">
    <property type="entry name" value="GH31_MGAM_SI_GAA"/>
    <property type="match status" value="1"/>
</dbReference>
<evidence type="ECO:0000256" key="6">
    <source>
        <dbReference type="ARBA" id="ARBA00022729"/>
    </source>
</evidence>
<keyword evidence="6 15" id="KW-0732">Signal</keyword>
<dbReference type="Gene3D" id="2.60.40.1180">
    <property type="entry name" value="Golgi alpha-mannosidase II"/>
    <property type="match status" value="2"/>
</dbReference>
<dbReference type="GO" id="GO:0005576">
    <property type="term" value="C:extracellular region"/>
    <property type="evidence" value="ECO:0007669"/>
    <property type="project" value="UniProtKB-SubCell"/>
</dbReference>
<dbReference type="OrthoDB" id="5839090at2759"/>
<evidence type="ECO:0000256" key="12">
    <source>
        <dbReference type="ARBA" id="ARBA00023326"/>
    </source>
</evidence>
<dbReference type="InterPro" id="IPR013780">
    <property type="entry name" value="Glyco_hydro_b"/>
</dbReference>
<feature type="signal peptide" evidence="15">
    <location>
        <begin position="1"/>
        <end position="22"/>
    </location>
</feature>
<evidence type="ECO:0000256" key="5">
    <source>
        <dbReference type="ARBA" id="ARBA00022525"/>
    </source>
</evidence>
<evidence type="ECO:0000256" key="4">
    <source>
        <dbReference type="ARBA" id="ARBA00012744"/>
    </source>
</evidence>
<evidence type="ECO:0000256" key="10">
    <source>
        <dbReference type="ARBA" id="ARBA00023295"/>
    </source>
</evidence>
<dbReference type="SUPFAM" id="SSF51011">
    <property type="entry name" value="Glycosyl hydrolase domain"/>
    <property type="match status" value="1"/>
</dbReference>
<dbReference type="Gene3D" id="3.20.20.80">
    <property type="entry name" value="Glycosidases"/>
    <property type="match status" value="1"/>
</dbReference>
<evidence type="ECO:0000256" key="11">
    <source>
        <dbReference type="ARBA" id="ARBA00023316"/>
    </source>
</evidence>
<name>A0A0D7ACP2_9AGAR</name>
<dbReference type="EMBL" id="KN881851">
    <property type="protein sequence ID" value="KIY48179.1"/>
    <property type="molecule type" value="Genomic_DNA"/>
</dbReference>
<dbReference type="InterPro" id="IPR011013">
    <property type="entry name" value="Gal_mutarotase_sf_dom"/>
</dbReference>
<keyword evidence="7 14" id="KW-0378">Hydrolase</keyword>
<dbReference type="GO" id="GO:0000272">
    <property type="term" value="P:polysaccharide catabolic process"/>
    <property type="evidence" value="ECO:0007669"/>
    <property type="project" value="UniProtKB-KW"/>
</dbReference>
<evidence type="ECO:0000259" key="16">
    <source>
        <dbReference type="Pfam" id="PF01055"/>
    </source>
</evidence>
<keyword evidence="12" id="KW-0624">Polysaccharide degradation</keyword>
<evidence type="ECO:0000256" key="3">
    <source>
        <dbReference type="ARBA" id="ARBA00007806"/>
    </source>
</evidence>
<dbReference type="PANTHER" id="PTHR22762">
    <property type="entry name" value="ALPHA-GLUCOSIDASE"/>
    <property type="match status" value="1"/>
</dbReference>
<evidence type="ECO:0000313" key="20">
    <source>
        <dbReference type="Proteomes" id="UP000054144"/>
    </source>
</evidence>
<comment type="catalytic activity">
    <reaction evidence="1">
        <text>Hydrolysis of terminal, non-reducing beta-D-glucosyl residues with release of beta-D-glucose.</text>
        <dbReference type="EC" id="3.2.1.21"/>
    </reaction>
</comment>
<evidence type="ECO:0000256" key="7">
    <source>
        <dbReference type="ARBA" id="ARBA00022801"/>
    </source>
</evidence>
<dbReference type="InterPro" id="IPR048395">
    <property type="entry name" value="Glyco_hydro_31_C"/>
</dbReference>
<dbReference type="AlphaFoldDB" id="A0A0D7ACP2"/>
<evidence type="ECO:0000256" key="13">
    <source>
        <dbReference type="ARBA" id="ARBA00025512"/>
    </source>
</evidence>
<evidence type="ECO:0000259" key="17">
    <source>
        <dbReference type="Pfam" id="PF13802"/>
    </source>
</evidence>
<dbReference type="SUPFAM" id="SSF51445">
    <property type="entry name" value="(Trans)glycosidases"/>
    <property type="match status" value="1"/>
</dbReference>
<dbReference type="InterPro" id="IPR017853">
    <property type="entry name" value="GH"/>
</dbReference>
<keyword evidence="9" id="KW-0119">Carbohydrate metabolism</keyword>
<dbReference type="CDD" id="cd14752">
    <property type="entry name" value="GH31_N"/>
    <property type="match status" value="1"/>
</dbReference>
<dbReference type="Pfam" id="PF21365">
    <property type="entry name" value="Glyco_hydro_31_3rd"/>
    <property type="match status" value="1"/>
</dbReference>
<feature type="domain" description="Glycoside hydrolase family 31 TIM barrel" evidence="16">
    <location>
        <begin position="274"/>
        <end position="662"/>
    </location>
</feature>
<evidence type="ECO:0000256" key="8">
    <source>
        <dbReference type="ARBA" id="ARBA00023180"/>
    </source>
</evidence>
<evidence type="ECO:0000256" key="2">
    <source>
        <dbReference type="ARBA" id="ARBA00004613"/>
    </source>
</evidence>
<reference evidence="19 20" key="1">
    <citation type="journal article" date="2015" name="Fungal Genet. Biol.">
        <title>Evolution of novel wood decay mechanisms in Agaricales revealed by the genome sequences of Fistulina hepatica and Cylindrobasidium torrendii.</title>
        <authorList>
            <person name="Floudas D."/>
            <person name="Held B.W."/>
            <person name="Riley R."/>
            <person name="Nagy L.G."/>
            <person name="Koehler G."/>
            <person name="Ransdell A.S."/>
            <person name="Younus H."/>
            <person name="Chow J."/>
            <person name="Chiniquy J."/>
            <person name="Lipzen A."/>
            <person name="Tritt A."/>
            <person name="Sun H."/>
            <person name="Haridas S."/>
            <person name="LaButti K."/>
            <person name="Ohm R.A."/>
            <person name="Kues U."/>
            <person name="Blanchette R.A."/>
            <person name="Grigoriev I.V."/>
            <person name="Minto R.E."/>
            <person name="Hibbett D.S."/>
        </authorList>
    </citation>
    <scope>NUCLEOTIDE SEQUENCE [LARGE SCALE GENOMIC DNA]</scope>
    <source>
        <strain evidence="19 20">ATCC 64428</strain>
    </source>
</reference>
<keyword evidence="5" id="KW-0964">Secreted</keyword>
<feature type="chain" id="PRO_5002316229" description="beta-glucosidase" evidence="15">
    <location>
        <begin position="23"/>
        <end position="886"/>
    </location>
</feature>
<dbReference type="Pfam" id="PF01055">
    <property type="entry name" value="Glyco_hydro_31_2nd"/>
    <property type="match status" value="1"/>
</dbReference>
<dbReference type="GO" id="GO:0008422">
    <property type="term" value="F:beta-glucosidase activity"/>
    <property type="evidence" value="ECO:0007669"/>
    <property type="project" value="UniProtKB-EC"/>
</dbReference>
<dbReference type="InterPro" id="IPR025887">
    <property type="entry name" value="Glyco_hydro_31_N_dom"/>
</dbReference>
<proteinExistence type="inferred from homology"/>
<comment type="function">
    <text evidence="13">Glucosidase involved in the degradation of cellulosic biomass. Has both alpha- and beta-glucosidase activity.</text>
</comment>
<protein>
    <recommendedName>
        <fullName evidence="4">beta-glucosidase</fullName>
        <ecNumber evidence="4">3.2.1.21</ecNumber>
    </recommendedName>
</protein>
<evidence type="ECO:0000256" key="1">
    <source>
        <dbReference type="ARBA" id="ARBA00000448"/>
    </source>
</evidence>
<feature type="domain" description="Glycosyl hydrolase family 31 C-terminal" evidence="18">
    <location>
        <begin position="669"/>
        <end position="757"/>
    </location>
</feature>
<keyword evidence="11" id="KW-0961">Cell wall biogenesis/degradation</keyword>
<dbReference type="InterPro" id="IPR000322">
    <property type="entry name" value="Glyco_hydro_31_TIM"/>
</dbReference>
<accession>A0A0D7ACP2</accession>
<keyword evidence="10 14" id="KW-0326">Glycosidase</keyword>
<dbReference type="EC" id="3.2.1.21" evidence="4"/>
<keyword evidence="20" id="KW-1185">Reference proteome</keyword>
<dbReference type="Pfam" id="PF13802">
    <property type="entry name" value="Gal_mutarotas_2"/>
    <property type="match status" value="1"/>
</dbReference>
<evidence type="ECO:0000313" key="19">
    <source>
        <dbReference type="EMBL" id="KIY48179.1"/>
    </source>
</evidence>
<comment type="subcellular location">
    <subcellularLocation>
        <location evidence="2">Secreted</location>
    </subcellularLocation>
</comment>
<organism evidence="19 20">
    <name type="scientific">Fistulina hepatica ATCC 64428</name>
    <dbReference type="NCBI Taxonomy" id="1128425"/>
    <lineage>
        <taxon>Eukaryota</taxon>
        <taxon>Fungi</taxon>
        <taxon>Dikarya</taxon>
        <taxon>Basidiomycota</taxon>
        <taxon>Agaricomycotina</taxon>
        <taxon>Agaricomycetes</taxon>
        <taxon>Agaricomycetidae</taxon>
        <taxon>Agaricales</taxon>
        <taxon>Fistulinaceae</taxon>
        <taxon>Fistulina</taxon>
    </lineage>
</organism>